<dbReference type="AlphaFoldDB" id="A0A372GAW8"/>
<comment type="caution">
    <text evidence="1">The sequence shown here is derived from an EMBL/GenBank/DDBJ whole genome shotgun (WGS) entry which is preliminary data.</text>
</comment>
<gene>
    <name evidence="1" type="ORF">D0T12_27200</name>
</gene>
<dbReference type="RefSeq" id="WP_117402870.1">
    <property type="nucleotide sequence ID" value="NZ_QVNQ01000009.1"/>
</dbReference>
<dbReference type="Proteomes" id="UP000262882">
    <property type="component" value="Unassembled WGS sequence"/>
</dbReference>
<evidence type="ECO:0000313" key="1">
    <source>
        <dbReference type="EMBL" id="RFS82487.1"/>
    </source>
</evidence>
<name>A0A372GAW8_9ACTN</name>
<accession>A0A372GAW8</accession>
<dbReference type="EMBL" id="QVNQ01000009">
    <property type="protein sequence ID" value="RFS82487.1"/>
    <property type="molecule type" value="Genomic_DNA"/>
</dbReference>
<protein>
    <submittedName>
        <fullName evidence="1">Uncharacterized protein</fullName>
    </submittedName>
</protein>
<organism evidence="1 2">
    <name type="scientific">Actinomadura spongiicola</name>
    <dbReference type="NCBI Taxonomy" id="2303421"/>
    <lineage>
        <taxon>Bacteria</taxon>
        <taxon>Bacillati</taxon>
        <taxon>Actinomycetota</taxon>
        <taxon>Actinomycetes</taxon>
        <taxon>Streptosporangiales</taxon>
        <taxon>Thermomonosporaceae</taxon>
        <taxon>Actinomadura</taxon>
    </lineage>
</organism>
<sequence>MAVTDEQVAALHAQLAGRAEEHKRLLQQLDRAKANEGYSALVAAAFFEAAERRFIRAGEVADKAEVIDFVGSIRARAEENVDLIDPEIAERMILHVIGQTSNEEVRSFDAEVAFKHQIILMAALVGEAQFSDEELDAFIVKVRADAEDLFE</sequence>
<reference evidence="1 2" key="1">
    <citation type="submission" date="2018-08" db="EMBL/GenBank/DDBJ databases">
        <title>Actinomadura spongicola sp. nov., isolated from marine sponge Leucetta chagosensis.</title>
        <authorList>
            <person name="Li L."/>
            <person name="Lin H.W."/>
        </authorList>
    </citation>
    <scope>NUCLEOTIDE SEQUENCE [LARGE SCALE GENOMIC DNA]</scope>
    <source>
        <strain evidence="1 2">LHW52907</strain>
    </source>
</reference>
<proteinExistence type="predicted"/>
<keyword evidence="2" id="KW-1185">Reference proteome</keyword>
<dbReference type="OrthoDB" id="3475695at2"/>
<evidence type="ECO:0000313" key="2">
    <source>
        <dbReference type="Proteomes" id="UP000262882"/>
    </source>
</evidence>